<proteinExistence type="predicted"/>
<keyword evidence="1" id="KW-0472">Membrane</keyword>
<feature type="transmembrane region" description="Helical" evidence="1">
    <location>
        <begin position="77"/>
        <end position="99"/>
    </location>
</feature>
<evidence type="ECO:0000313" key="4">
    <source>
        <dbReference type="Proteomes" id="UP001050808"/>
    </source>
</evidence>
<feature type="domain" description="Acyltransferase 3" evidence="2">
    <location>
        <begin position="1"/>
        <end position="358"/>
    </location>
</feature>
<feature type="transmembrane region" description="Helical" evidence="1">
    <location>
        <begin position="273"/>
        <end position="292"/>
    </location>
</feature>
<accession>A0ABQ3QVN3</accession>
<keyword evidence="3" id="KW-0808">Transferase</keyword>
<reference evidence="3" key="1">
    <citation type="submission" date="2024-05" db="EMBL/GenBank/DDBJ databases">
        <title>Whole genome shotgun sequence of Streptomyces violascens NBRC 12920.</title>
        <authorList>
            <person name="Komaki H."/>
            <person name="Tamura T."/>
        </authorList>
    </citation>
    <scope>NUCLEOTIDE SEQUENCE</scope>
    <source>
        <strain evidence="3">NBRC 12920</strain>
    </source>
</reference>
<dbReference type="PANTHER" id="PTHR23028:SF53">
    <property type="entry name" value="ACYL_TRANSF_3 DOMAIN-CONTAINING PROTEIN"/>
    <property type="match status" value="1"/>
</dbReference>
<dbReference type="InterPro" id="IPR050879">
    <property type="entry name" value="Acyltransferase_3"/>
</dbReference>
<evidence type="ECO:0000256" key="1">
    <source>
        <dbReference type="SAM" id="Phobius"/>
    </source>
</evidence>
<feature type="transmembrane region" description="Helical" evidence="1">
    <location>
        <begin position="6"/>
        <end position="25"/>
    </location>
</feature>
<sequence length="380" mass="41753">MDGLRALAMLMVVCLHLGQWTGSLIDDKGRPGPLARVLNGFDVSVPLFFVISGYLLYRPWAAAALTGLRAPRTVDYYWHRLIRIMPAYWLLIITSLLVFDRERLGDGWRIVRLLTVQHVEHWMDLRVDPGSVSDWAQTWSLATEVHFYLALPLIAFVLHRALSSRHGVRLALGLLAGVVALDLAWLVASSPASLQGPTGLWWLCGYVGFFAVGMALAVLVAHIDRTGQLPSPVRFVIRHPWVCWAAAAIAFALLNTPPAGDLSAPAGPWEAAFRYVADLTVVVGLAAPLVFARASGPARLLSHPVLAWLGGISYGIFLWHLIVLQVTVRNVLGLHYAQAGTGAFFVLLPFVLLLSVAAGWASHQLVEAPVVRRFRRRPRG</sequence>
<evidence type="ECO:0000313" key="3">
    <source>
        <dbReference type="EMBL" id="GHI41332.1"/>
    </source>
</evidence>
<dbReference type="InterPro" id="IPR002656">
    <property type="entry name" value="Acyl_transf_3_dom"/>
</dbReference>
<keyword evidence="1" id="KW-1133">Transmembrane helix</keyword>
<comment type="caution">
    <text evidence="3">The sequence shown here is derived from an EMBL/GenBank/DDBJ whole genome shotgun (WGS) entry which is preliminary data.</text>
</comment>
<dbReference type="PANTHER" id="PTHR23028">
    <property type="entry name" value="ACETYLTRANSFERASE"/>
    <property type="match status" value="1"/>
</dbReference>
<dbReference type="GO" id="GO:0016746">
    <property type="term" value="F:acyltransferase activity"/>
    <property type="evidence" value="ECO:0007669"/>
    <property type="project" value="UniProtKB-KW"/>
</dbReference>
<evidence type="ECO:0000259" key="2">
    <source>
        <dbReference type="Pfam" id="PF01757"/>
    </source>
</evidence>
<feature type="transmembrane region" description="Helical" evidence="1">
    <location>
        <begin position="304"/>
        <end position="322"/>
    </location>
</feature>
<gene>
    <name evidence="3" type="ORF">Sviol_57400</name>
</gene>
<dbReference type="Pfam" id="PF01757">
    <property type="entry name" value="Acyl_transf_3"/>
    <property type="match status" value="1"/>
</dbReference>
<feature type="transmembrane region" description="Helical" evidence="1">
    <location>
        <begin position="235"/>
        <end position="253"/>
    </location>
</feature>
<keyword evidence="4" id="KW-1185">Reference proteome</keyword>
<dbReference type="EMBL" id="BNDY01000017">
    <property type="protein sequence ID" value="GHI41332.1"/>
    <property type="molecule type" value="Genomic_DNA"/>
</dbReference>
<feature type="transmembrane region" description="Helical" evidence="1">
    <location>
        <begin position="200"/>
        <end position="223"/>
    </location>
</feature>
<feature type="transmembrane region" description="Helical" evidence="1">
    <location>
        <begin position="170"/>
        <end position="188"/>
    </location>
</feature>
<organism evidence="3 4">
    <name type="scientific">Streptomyces violascens</name>
    <dbReference type="NCBI Taxonomy" id="67381"/>
    <lineage>
        <taxon>Bacteria</taxon>
        <taxon>Bacillati</taxon>
        <taxon>Actinomycetota</taxon>
        <taxon>Actinomycetes</taxon>
        <taxon>Kitasatosporales</taxon>
        <taxon>Streptomycetaceae</taxon>
        <taxon>Streptomyces</taxon>
    </lineage>
</organism>
<keyword evidence="3" id="KW-0012">Acyltransferase</keyword>
<keyword evidence="1" id="KW-0812">Transmembrane</keyword>
<name>A0ABQ3QVN3_9ACTN</name>
<dbReference type="RefSeq" id="WP_189966674.1">
    <property type="nucleotide sequence ID" value="NZ_BMUA01000016.1"/>
</dbReference>
<feature type="transmembrane region" description="Helical" evidence="1">
    <location>
        <begin position="37"/>
        <end position="57"/>
    </location>
</feature>
<dbReference type="Proteomes" id="UP001050808">
    <property type="component" value="Unassembled WGS sequence"/>
</dbReference>
<protein>
    <submittedName>
        <fullName evidence="3">Acyltransferase</fullName>
    </submittedName>
</protein>
<feature type="transmembrane region" description="Helical" evidence="1">
    <location>
        <begin position="342"/>
        <end position="366"/>
    </location>
</feature>